<evidence type="ECO:0000313" key="1">
    <source>
        <dbReference type="EMBL" id="MBB5563254.1"/>
    </source>
</evidence>
<dbReference type="AlphaFoldDB" id="A0A7W8XI50"/>
<dbReference type="Proteomes" id="UP000528824">
    <property type="component" value="Unassembled WGS sequence"/>
</dbReference>
<dbReference type="EMBL" id="JACHBC010000011">
    <property type="protein sequence ID" value="MBB5563254.1"/>
    <property type="molecule type" value="Genomic_DNA"/>
</dbReference>
<proteinExistence type="predicted"/>
<keyword evidence="2" id="KW-1185">Reference proteome</keyword>
<gene>
    <name evidence="1" type="ORF">GGI59_004946</name>
</gene>
<name>A0A7W8XI50_9HYPH</name>
<organism evidence="1 2">
    <name type="scientific">Rhizobium lentis</name>
    <dbReference type="NCBI Taxonomy" id="1138194"/>
    <lineage>
        <taxon>Bacteria</taxon>
        <taxon>Pseudomonadati</taxon>
        <taxon>Pseudomonadota</taxon>
        <taxon>Alphaproteobacteria</taxon>
        <taxon>Hyphomicrobiales</taxon>
        <taxon>Rhizobiaceae</taxon>
        <taxon>Rhizobium/Agrobacterium group</taxon>
        <taxon>Rhizobium</taxon>
    </lineage>
</organism>
<protein>
    <submittedName>
        <fullName evidence="1">Uncharacterized protein</fullName>
    </submittedName>
</protein>
<reference evidence="1 2" key="1">
    <citation type="submission" date="2020-08" db="EMBL/GenBank/DDBJ databases">
        <title>Genomic Encyclopedia of Type Strains, Phase IV (KMG-V): Genome sequencing to study the core and pangenomes of soil and plant-associated prokaryotes.</title>
        <authorList>
            <person name="Whitman W."/>
        </authorList>
    </citation>
    <scope>NUCLEOTIDE SEQUENCE [LARGE SCALE GENOMIC DNA]</scope>
    <source>
        <strain evidence="1 2">SEMIA 4034</strain>
    </source>
</reference>
<evidence type="ECO:0000313" key="2">
    <source>
        <dbReference type="Proteomes" id="UP000528824"/>
    </source>
</evidence>
<comment type="caution">
    <text evidence="1">The sequence shown here is derived from an EMBL/GenBank/DDBJ whole genome shotgun (WGS) entry which is preliminary data.</text>
</comment>
<sequence>MTSCAADACAKGDEKLVQLFELLRHAPAIRVAMASSN</sequence>
<accession>A0A7W8XI50</accession>